<comment type="caution">
    <text evidence="2">The sequence shown here is derived from an EMBL/GenBank/DDBJ whole genome shotgun (WGS) entry which is preliminary data.</text>
</comment>
<dbReference type="PANTHER" id="PTHR33361">
    <property type="entry name" value="GLR0591 PROTEIN"/>
    <property type="match status" value="1"/>
</dbReference>
<dbReference type="PANTHER" id="PTHR33361:SF15">
    <property type="entry name" value="DUF885 FAMILY LIPOPROTEIN"/>
    <property type="match status" value="1"/>
</dbReference>
<feature type="signal peptide" evidence="1">
    <location>
        <begin position="1"/>
        <end position="27"/>
    </location>
</feature>
<reference evidence="2" key="1">
    <citation type="submission" date="2023-03" db="EMBL/GenBank/DDBJ databases">
        <authorList>
            <person name="Cleenwerck I."/>
        </authorList>
    </citation>
    <scope>NUCLEOTIDE SEQUENCE</scope>
    <source>
        <strain evidence="2">LMG 32879</strain>
    </source>
</reference>
<dbReference type="EMBL" id="CATKSH010000015">
    <property type="protein sequence ID" value="CAI9121462.1"/>
    <property type="molecule type" value="Genomic_DNA"/>
</dbReference>
<protein>
    <submittedName>
        <fullName evidence="2">DUF885 domain-containing protein</fullName>
    </submittedName>
</protein>
<feature type="chain" id="PRO_5041240977" evidence="1">
    <location>
        <begin position="28"/>
        <end position="579"/>
    </location>
</feature>
<dbReference type="AlphaFoldDB" id="A0AA35VC09"/>
<keyword evidence="1" id="KW-0732">Signal</keyword>
<accession>A0AA35VC09</accession>
<dbReference type="Pfam" id="PF05960">
    <property type="entry name" value="DUF885"/>
    <property type="match status" value="1"/>
</dbReference>
<organism evidence="2 3">
    <name type="scientific">Brytella acorum</name>
    <dbReference type="NCBI Taxonomy" id="2959299"/>
    <lineage>
        <taxon>Bacteria</taxon>
        <taxon>Pseudomonadati</taxon>
        <taxon>Pseudomonadota</taxon>
        <taxon>Alphaproteobacteria</taxon>
        <taxon>Acetobacterales</taxon>
        <taxon>Acetobacteraceae</taxon>
        <taxon>Brytella</taxon>
    </lineage>
</organism>
<dbReference type="RefSeq" id="WP_289842073.1">
    <property type="nucleotide sequence ID" value="NZ_CATKSH010000015.1"/>
</dbReference>
<evidence type="ECO:0000313" key="3">
    <source>
        <dbReference type="Proteomes" id="UP001176960"/>
    </source>
</evidence>
<evidence type="ECO:0000313" key="2">
    <source>
        <dbReference type="EMBL" id="CAI9121462.1"/>
    </source>
</evidence>
<dbReference type="InterPro" id="IPR010281">
    <property type="entry name" value="DUF885"/>
</dbReference>
<dbReference type="Proteomes" id="UP001176960">
    <property type="component" value="Unassembled WGS sequence"/>
</dbReference>
<evidence type="ECO:0000256" key="1">
    <source>
        <dbReference type="SAM" id="SignalP"/>
    </source>
</evidence>
<gene>
    <name evidence="2" type="ORF">LMG32879_002309</name>
</gene>
<keyword evidence="3" id="KW-1185">Reference proteome</keyword>
<proteinExistence type="predicted"/>
<sequence>MIFRKIRRHRLLLLMLSVVPCAAPVSAAPPSSGPLSGPAALEALEAAHYKAEWAASPTGATQAGIHTYDDRLDDVSDAFRATQVARLHREYAALAALETSGLSQAQRDDREVLMGIISGQLTLEEKIRPFRRMPAQYVDLATGALYSLASRDFAPASDRLRNVLAREAAIPALLKQAEAQIGDVPAVYLEIARADLEGAIQFVGGNIPEAFAAVHDPALQSRLKAETRRTLAALARYGVYLEHLKPSGTFALGRDTIRALLAADLVDLPIDSLIAAGRAQLDRDRTAFLATEREIDPAHPDHALDEVRADHPRPETLLPMVKAQLKGLQDYVLARKLVTLPSHALPDVIDTPSFERSLLVAAMDWPGPFETKATTAFYDVTPPEKTWTKARTEELLRDLNRPALLNITVHEVMPGHFTQGLYRSAHPEWSLVRKAASSYATTEGWAHYTEQMMVEQGLGDARLRLMQLQDALLRDCRFLASFGMHTQGMSLADATTMMRQQCFQSPGMAYKEARRGTADPGYYSYTLGKLMILHLREDMRKAKGPRFSLQAFHDGFLGSALVPVRIIRREMTGRDEPLL</sequence>
<name>A0AA35VC09_9PROT</name>